<name>M5ICV8_9BACT</name>
<evidence type="ECO:0000313" key="3">
    <source>
        <dbReference type="EMBL" id="EKU10122.1"/>
    </source>
</evidence>
<proteinExistence type="predicted"/>
<dbReference type="GO" id="GO:0004519">
    <property type="term" value="F:endonuclease activity"/>
    <property type="evidence" value="ECO:0007669"/>
    <property type="project" value="InterPro"/>
</dbReference>
<accession>M5ICV8</accession>
<dbReference type="PATRIC" id="fig|1244083.3.peg.2468"/>
<protein>
    <submittedName>
        <fullName evidence="3">Phage terminase large subunit</fullName>
    </submittedName>
</protein>
<dbReference type="Gene3D" id="3.40.50.300">
    <property type="entry name" value="P-loop containing nucleotide triphosphate hydrolases"/>
    <property type="match status" value="1"/>
</dbReference>
<dbReference type="PANTHER" id="PTHR41287">
    <property type="match status" value="1"/>
</dbReference>
<feature type="domain" description="Terminase large subunit-like ATPase" evidence="1">
    <location>
        <begin position="71"/>
        <end position="243"/>
    </location>
</feature>
<dbReference type="Pfam" id="PF03354">
    <property type="entry name" value="TerL_ATPase"/>
    <property type="match status" value="1"/>
</dbReference>
<dbReference type="EMBL" id="AMZQ01000021">
    <property type="protein sequence ID" value="EKU10122.1"/>
    <property type="molecule type" value="Genomic_DNA"/>
</dbReference>
<dbReference type="AlphaFoldDB" id="M5ICV8"/>
<evidence type="ECO:0000259" key="2">
    <source>
        <dbReference type="Pfam" id="PF20441"/>
    </source>
</evidence>
<dbReference type="InterPro" id="IPR046461">
    <property type="entry name" value="TerL_ATPase"/>
</dbReference>
<dbReference type="eggNOG" id="COG4626">
    <property type="taxonomic scope" value="Bacteria"/>
</dbReference>
<dbReference type="InterPro" id="IPR046462">
    <property type="entry name" value="TerL_nuclease"/>
</dbReference>
<dbReference type="Gene3D" id="3.30.420.240">
    <property type="match status" value="1"/>
</dbReference>
<dbReference type="Proteomes" id="UP000011939">
    <property type="component" value="Unassembled WGS sequence"/>
</dbReference>
<dbReference type="RefSeq" id="WP_009497297.1">
    <property type="nucleotide sequence ID" value="NZ_AMZQ01000021.1"/>
</dbReference>
<dbReference type="STRING" id="1244083.CSUNSWCD_1486"/>
<dbReference type="PANTHER" id="PTHR41287:SF1">
    <property type="entry name" value="PROTEIN YMFN"/>
    <property type="match status" value="1"/>
</dbReference>
<sequence length="548" mass="62408">MAKILNLIPRDKIIVDAKRVIAKKQAELKGTPYFIDEEIALKAINFISLLKHTAGKFADQPFQLLPFQIEFIIDVVATYSREGGTRRYKTALLFLPRKNGKTELIAAILLFFLFIDAEKGKEIYCAANETEQAKIIFNATDSMLRRNRSLKAMSTTYKSTKTIEKNGDFLDFVKVLTANADTKDGLKPYVFVYDELHAAKDGELWRVLEEGQINRDNPLAFIISTAGYNLQGEMKRKYDYAKQVKAGIIKDDSFYSMIFEADPEKWQDESEWIKANPALGYGVRLENLRDRFLKAASNAEDENSFKTKHLNIWCNSSASWIRDDVWQKNFIPNFDAKRLNTAVSYAGLDLSSTTDITAYVIMSHLDGIFHITPFFWVPFENASARAKKDRVPYIDWINKGFIRATQGNVIDYDEVQRDILEINERFNIKCTAYDRWNSAKIITNLTNEGLELTPFGQGFGSMSAPTKDIFALALSKKLNHFDNPVLRWMVSNVDLQIDSAENVKPDKKKARERIDGVVALVMANGIRLVCEAQTSETSPYLTGDIRSF</sequence>
<comment type="caution">
    <text evidence="3">The sequence shown here is derived from an EMBL/GenBank/DDBJ whole genome shotgun (WGS) entry which is preliminary data.</text>
</comment>
<dbReference type="InterPro" id="IPR027417">
    <property type="entry name" value="P-loop_NTPase"/>
</dbReference>
<dbReference type="Pfam" id="PF20441">
    <property type="entry name" value="TerL_nuclease"/>
    <property type="match status" value="1"/>
</dbReference>
<evidence type="ECO:0000259" key="1">
    <source>
        <dbReference type="Pfam" id="PF03354"/>
    </source>
</evidence>
<reference evidence="3 4" key="1">
    <citation type="journal article" date="2013" name="Genome Announc.">
        <title>Genome Sequence of Campylobacter showae UNSWCD, Isolated from a Patient with Crohn's Disease.</title>
        <authorList>
            <person name="Tay A.P."/>
            <person name="Kaakoush N.O."/>
            <person name="Deshpande N.P."/>
            <person name="Chen Z."/>
            <person name="Mitchell H."/>
            <person name="Wilkins M.R."/>
        </authorList>
    </citation>
    <scope>NUCLEOTIDE SEQUENCE [LARGE SCALE GENOMIC DNA]</scope>
    <source>
        <strain evidence="3 4">CSUNSWCD</strain>
    </source>
</reference>
<evidence type="ECO:0000313" key="4">
    <source>
        <dbReference type="Proteomes" id="UP000011939"/>
    </source>
</evidence>
<organism evidence="3 4">
    <name type="scientific">Campylobacter showae CSUNSWCD</name>
    <dbReference type="NCBI Taxonomy" id="1244083"/>
    <lineage>
        <taxon>Bacteria</taxon>
        <taxon>Pseudomonadati</taxon>
        <taxon>Campylobacterota</taxon>
        <taxon>Epsilonproteobacteria</taxon>
        <taxon>Campylobacterales</taxon>
        <taxon>Campylobacteraceae</taxon>
        <taxon>Campylobacter</taxon>
    </lineage>
</organism>
<dbReference type="InterPro" id="IPR005021">
    <property type="entry name" value="Terminase_largesu-like"/>
</dbReference>
<feature type="domain" description="Terminase large subunit-like endonuclease" evidence="2">
    <location>
        <begin position="249"/>
        <end position="524"/>
    </location>
</feature>
<gene>
    <name evidence="3" type="ORF">CSUNSWCD_1486</name>
</gene>
<dbReference type="OrthoDB" id="9760250at2"/>